<comment type="similarity">
    <text evidence="1 4">Belongs to the annexin family.</text>
</comment>
<comment type="domain">
    <text evidence="4">A pair of annexin repeats may form one binding site for calcium and phospholipid.</text>
</comment>
<organism evidence="5 6">
    <name type="scientific">Dibothriocephalus latus</name>
    <name type="common">Fish tapeworm</name>
    <name type="synonym">Diphyllobothrium latum</name>
    <dbReference type="NCBI Taxonomy" id="60516"/>
    <lineage>
        <taxon>Eukaryota</taxon>
        <taxon>Metazoa</taxon>
        <taxon>Spiralia</taxon>
        <taxon>Lophotrochozoa</taxon>
        <taxon>Platyhelminthes</taxon>
        <taxon>Cestoda</taxon>
        <taxon>Eucestoda</taxon>
        <taxon>Diphyllobothriidea</taxon>
        <taxon>Diphyllobothriidae</taxon>
        <taxon>Dibothriocephalus</taxon>
    </lineage>
</organism>
<dbReference type="AlphaFoldDB" id="A0A3P7LSD9"/>
<dbReference type="Proteomes" id="UP000281553">
    <property type="component" value="Unassembled WGS sequence"/>
</dbReference>
<dbReference type="InterPro" id="IPR037104">
    <property type="entry name" value="Annexin_sf"/>
</dbReference>
<reference evidence="5 6" key="1">
    <citation type="submission" date="2018-11" db="EMBL/GenBank/DDBJ databases">
        <authorList>
            <consortium name="Pathogen Informatics"/>
        </authorList>
    </citation>
    <scope>NUCLEOTIDE SEQUENCE [LARGE SCALE GENOMIC DNA]</scope>
</reference>
<evidence type="ECO:0000256" key="3">
    <source>
        <dbReference type="ARBA" id="ARBA00023216"/>
    </source>
</evidence>
<dbReference type="GO" id="GO:0005737">
    <property type="term" value="C:cytoplasm"/>
    <property type="evidence" value="ECO:0007669"/>
    <property type="project" value="TreeGrafter"/>
</dbReference>
<dbReference type="PANTHER" id="PTHR10502:SF102">
    <property type="entry name" value="ANNEXIN B11"/>
    <property type="match status" value="1"/>
</dbReference>
<dbReference type="FunFam" id="1.10.220.10:FF:000003">
    <property type="entry name" value="Annexin"/>
    <property type="match status" value="1"/>
</dbReference>
<dbReference type="SUPFAM" id="SSF47874">
    <property type="entry name" value="Annexin"/>
    <property type="match status" value="1"/>
</dbReference>
<dbReference type="GO" id="GO:0001786">
    <property type="term" value="F:phosphatidylserine binding"/>
    <property type="evidence" value="ECO:0007669"/>
    <property type="project" value="TreeGrafter"/>
</dbReference>
<keyword evidence="3 4" id="KW-0041">Annexin</keyword>
<dbReference type="InterPro" id="IPR018502">
    <property type="entry name" value="Annexin_repeat"/>
</dbReference>
<dbReference type="Pfam" id="PF00191">
    <property type="entry name" value="Annexin"/>
    <property type="match status" value="4"/>
</dbReference>
<dbReference type="GO" id="GO:0005634">
    <property type="term" value="C:nucleus"/>
    <property type="evidence" value="ECO:0007669"/>
    <property type="project" value="TreeGrafter"/>
</dbReference>
<dbReference type="GO" id="GO:0005886">
    <property type="term" value="C:plasma membrane"/>
    <property type="evidence" value="ECO:0007669"/>
    <property type="project" value="TreeGrafter"/>
</dbReference>
<evidence type="ECO:0000313" key="5">
    <source>
        <dbReference type="EMBL" id="VDN14627.1"/>
    </source>
</evidence>
<dbReference type="SMART" id="SM00335">
    <property type="entry name" value="ANX"/>
    <property type="match status" value="4"/>
</dbReference>
<proteinExistence type="inferred from homology"/>
<gene>
    <name evidence="5" type="ORF">DILT_LOCUS10458</name>
</gene>
<dbReference type="PROSITE" id="PS00223">
    <property type="entry name" value="ANNEXIN_1"/>
    <property type="match status" value="1"/>
</dbReference>
<evidence type="ECO:0000256" key="1">
    <source>
        <dbReference type="ARBA" id="ARBA00007831"/>
    </source>
</evidence>
<sequence length="300" mass="33711">MSNKGTVIPPSKIDPHEDAAALEKAMKGVEIAATYKSIYGKDLKDRLDSELKGHFKRAVLYSFYDMAHVNARACYKAVKGAGTDEQVLIDVICTSTNEEIEALKKAYSDTHRKNLESDVKHDTAGNFEKVLVALLQGKRGKDVDDAQLREDCEALYKGGEAVSGTDETTFTRILVTRSWNDIVKLNELYKAKYGHDLLTAIGNETSLFYKVALQTIVRTALDKYKTYAEILYRSMKGLGTHDDSLIRLIMAHSEVDLAVIRHTFDTTNDISLYQMIQGDTTGDYRNYLLAILEQEEVETY</sequence>
<evidence type="ECO:0000313" key="6">
    <source>
        <dbReference type="Proteomes" id="UP000281553"/>
    </source>
</evidence>
<keyword evidence="6" id="KW-1185">Reference proteome</keyword>
<dbReference type="GO" id="GO:0005509">
    <property type="term" value="F:calcium ion binding"/>
    <property type="evidence" value="ECO:0007669"/>
    <property type="project" value="InterPro"/>
</dbReference>
<evidence type="ECO:0000256" key="4">
    <source>
        <dbReference type="RuleBase" id="RU003540"/>
    </source>
</evidence>
<keyword evidence="4" id="KW-0111">Calcium/phospholipid-binding</keyword>
<dbReference type="GO" id="GO:0012506">
    <property type="term" value="C:vesicle membrane"/>
    <property type="evidence" value="ECO:0007669"/>
    <property type="project" value="TreeGrafter"/>
</dbReference>
<evidence type="ECO:0000256" key="2">
    <source>
        <dbReference type="ARBA" id="ARBA00022737"/>
    </source>
</evidence>
<dbReference type="GO" id="GO:0005544">
    <property type="term" value="F:calcium-dependent phospholipid binding"/>
    <property type="evidence" value="ECO:0007669"/>
    <property type="project" value="UniProtKB-KW"/>
</dbReference>
<protein>
    <recommendedName>
        <fullName evidence="4">Annexin</fullName>
    </recommendedName>
</protein>
<dbReference type="Gene3D" id="1.10.220.10">
    <property type="entry name" value="Annexin"/>
    <property type="match status" value="4"/>
</dbReference>
<dbReference type="PRINTS" id="PR00196">
    <property type="entry name" value="ANNEXIN"/>
</dbReference>
<dbReference type="InterPro" id="IPR018252">
    <property type="entry name" value="Annexin_repeat_CS"/>
</dbReference>
<dbReference type="FunFam" id="1.10.220.10:FF:000001">
    <property type="entry name" value="Annexin"/>
    <property type="match status" value="1"/>
</dbReference>
<accession>A0A3P7LSD9</accession>
<keyword evidence="4" id="KW-0106">Calcium</keyword>
<dbReference type="OrthoDB" id="37886at2759"/>
<dbReference type="PROSITE" id="PS51897">
    <property type="entry name" value="ANNEXIN_2"/>
    <property type="match status" value="3"/>
</dbReference>
<dbReference type="PANTHER" id="PTHR10502">
    <property type="entry name" value="ANNEXIN"/>
    <property type="match status" value="1"/>
</dbReference>
<name>A0A3P7LSD9_DIBLA</name>
<dbReference type="EMBL" id="UYRU01059820">
    <property type="protein sequence ID" value="VDN14627.1"/>
    <property type="molecule type" value="Genomic_DNA"/>
</dbReference>
<keyword evidence="2 4" id="KW-0677">Repeat</keyword>
<dbReference type="InterPro" id="IPR001464">
    <property type="entry name" value="Annexin"/>
</dbReference>